<gene>
    <name evidence="12 14" type="primary">dapA</name>
    <name evidence="14" type="ORF">ACFPZN_07105</name>
</gene>
<keyword evidence="10 12" id="KW-0704">Schiff base</keyword>
<comment type="similarity">
    <text evidence="3 12 13">Belongs to the DapA family.</text>
</comment>
<comment type="caution">
    <text evidence="12">Lacks conserved residue(s) required for the propagation of feature annotation.</text>
</comment>
<dbReference type="PIRSF" id="PIRSF001365">
    <property type="entry name" value="DHDPS"/>
    <property type="match status" value="1"/>
</dbReference>
<keyword evidence="8 12" id="KW-0457">Lysine biosynthesis</keyword>
<dbReference type="EC" id="4.3.3.7" evidence="4 12"/>
<dbReference type="SMART" id="SM01130">
    <property type="entry name" value="DHDPS"/>
    <property type="match status" value="1"/>
</dbReference>
<dbReference type="InterPro" id="IPR005263">
    <property type="entry name" value="DapA"/>
</dbReference>
<dbReference type="PROSITE" id="PS00666">
    <property type="entry name" value="DHDPS_2"/>
    <property type="match status" value="1"/>
</dbReference>
<dbReference type="PANTHER" id="PTHR12128">
    <property type="entry name" value="DIHYDRODIPICOLINATE SYNTHASE"/>
    <property type="match status" value="1"/>
</dbReference>
<keyword evidence="7 12" id="KW-0220">Diaminopimelate biosynthesis</keyword>
<evidence type="ECO:0000256" key="2">
    <source>
        <dbReference type="ARBA" id="ARBA00005120"/>
    </source>
</evidence>
<dbReference type="PANTHER" id="PTHR12128:SF66">
    <property type="entry name" value="4-HYDROXY-2-OXOGLUTARATE ALDOLASE, MITOCHONDRIAL"/>
    <property type="match status" value="1"/>
</dbReference>
<sequence length="303" mass="32145">MSAAELPPAFLRGSYVPLITPFTDGQVDYDALAAQVERQVEAGSDGVVVTGTSGEPSVLTGAERAACYEVAVGAAQGRIPVVAATGAGSLAETLELSRHAAGAGAAALLVVTPYYIKPPQRGLIDHFTRVASIVDLPVLIYHIPGRSGVTMTVDSVRRVAEEARNVVGVKHASTDLAWATELLTTLGPDFRLFCGLEEMSFPMLGIGASGLMNAVGNIVPRRVAELCQAVAKGDLAMARILHYELFELNQAVFWDTNPIPIKYLMTRLGTLAGGEHRPPLSPPVGEVRARLDELAVRLAQRLK</sequence>
<evidence type="ECO:0000256" key="3">
    <source>
        <dbReference type="ARBA" id="ARBA00007592"/>
    </source>
</evidence>
<evidence type="ECO:0000256" key="11">
    <source>
        <dbReference type="ARBA" id="ARBA00047836"/>
    </source>
</evidence>
<dbReference type="RefSeq" id="WP_378280990.1">
    <property type="nucleotide sequence ID" value="NZ_JBHSON010000007.1"/>
</dbReference>
<name>A0ABW0ZRI3_9ACTN</name>
<comment type="function">
    <text evidence="1 12">Catalyzes the condensation of (S)-aspartate-beta-semialdehyde [(S)-ASA] and pyruvate to 4-hydroxy-tetrahydrodipicolinate (HTPA).</text>
</comment>
<evidence type="ECO:0000256" key="8">
    <source>
        <dbReference type="ARBA" id="ARBA00023154"/>
    </source>
</evidence>
<dbReference type="CDD" id="cd00950">
    <property type="entry name" value="DHDPS"/>
    <property type="match status" value="1"/>
</dbReference>
<evidence type="ECO:0000256" key="9">
    <source>
        <dbReference type="ARBA" id="ARBA00023239"/>
    </source>
</evidence>
<dbReference type="InterPro" id="IPR013785">
    <property type="entry name" value="Aldolase_TIM"/>
</dbReference>
<feature type="binding site" evidence="12">
    <location>
        <position position="53"/>
    </location>
    <ligand>
        <name>pyruvate</name>
        <dbReference type="ChEBI" id="CHEBI:15361"/>
    </ligand>
</feature>
<dbReference type="Proteomes" id="UP001596074">
    <property type="component" value="Unassembled WGS sequence"/>
</dbReference>
<keyword evidence="5 12" id="KW-0963">Cytoplasm</keyword>
<evidence type="ECO:0000256" key="6">
    <source>
        <dbReference type="ARBA" id="ARBA00022605"/>
    </source>
</evidence>
<evidence type="ECO:0000256" key="5">
    <source>
        <dbReference type="ARBA" id="ARBA00022490"/>
    </source>
</evidence>
<protein>
    <recommendedName>
        <fullName evidence="4 12">4-hydroxy-tetrahydrodipicolinate synthase</fullName>
        <shortName evidence="12">HTPA synthase</shortName>
        <ecNumber evidence="4 12">4.3.3.7</ecNumber>
    </recommendedName>
</protein>
<dbReference type="SUPFAM" id="SSF51569">
    <property type="entry name" value="Aldolase"/>
    <property type="match status" value="1"/>
</dbReference>
<evidence type="ECO:0000256" key="1">
    <source>
        <dbReference type="ARBA" id="ARBA00003294"/>
    </source>
</evidence>
<keyword evidence="6 12" id="KW-0028">Amino-acid biosynthesis</keyword>
<dbReference type="GO" id="GO:0008840">
    <property type="term" value="F:4-hydroxy-tetrahydrodipicolinate synthase activity"/>
    <property type="evidence" value="ECO:0007669"/>
    <property type="project" value="UniProtKB-EC"/>
</dbReference>
<dbReference type="PRINTS" id="PR00146">
    <property type="entry name" value="DHPICSNTHASE"/>
</dbReference>
<feature type="site" description="Part of a proton relay during catalysis" evidence="12">
    <location>
        <position position="52"/>
    </location>
</feature>
<dbReference type="Pfam" id="PF00701">
    <property type="entry name" value="DHDPS"/>
    <property type="match status" value="1"/>
</dbReference>
<evidence type="ECO:0000313" key="14">
    <source>
        <dbReference type="EMBL" id="MFC5745367.1"/>
    </source>
</evidence>
<feature type="site" description="Part of a proton relay during catalysis" evidence="12">
    <location>
        <position position="115"/>
    </location>
</feature>
<dbReference type="HAMAP" id="MF_00418">
    <property type="entry name" value="DapA"/>
    <property type="match status" value="1"/>
</dbReference>
<organism evidence="14 15">
    <name type="scientific">Actinomadura rugatobispora</name>
    <dbReference type="NCBI Taxonomy" id="1994"/>
    <lineage>
        <taxon>Bacteria</taxon>
        <taxon>Bacillati</taxon>
        <taxon>Actinomycetota</taxon>
        <taxon>Actinomycetes</taxon>
        <taxon>Streptosporangiales</taxon>
        <taxon>Thermomonosporaceae</taxon>
        <taxon>Actinomadura</taxon>
    </lineage>
</organism>
<proteinExistence type="inferred from homology"/>
<keyword evidence="9 12" id="KW-0456">Lyase</keyword>
<evidence type="ECO:0000313" key="15">
    <source>
        <dbReference type="Proteomes" id="UP001596074"/>
    </source>
</evidence>
<dbReference type="InterPro" id="IPR002220">
    <property type="entry name" value="DapA-like"/>
</dbReference>
<evidence type="ECO:0000256" key="4">
    <source>
        <dbReference type="ARBA" id="ARBA00012086"/>
    </source>
</evidence>
<evidence type="ECO:0000256" key="13">
    <source>
        <dbReference type="PIRNR" id="PIRNR001365"/>
    </source>
</evidence>
<evidence type="ECO:0000256" key="7">
    <source>
        <dbReference type="ARBA" id="ARBA00022915"/>
    </source>
</evidence>
<comment type="subunit">
    <text evidence="12">Homotetramer; dimer of dimers.</text>
</comment>
<dbReference type="Gene3D" id="3.20.20.70">
    <property type="entry name" value="Aldolase class I"/>
    <property type="match status" value="1"/>
</dbReference>
<evidence type="ECO:0000256" key="10">
    <source>
        <dbReference type="ARBA" id="ARBA00023270"/>
    </source>
</evidence>
<accession>A0ABW0ZRI3</accession>
<comment type="caution">
    <text evidence="14">The sequence shown here is derived from an EMBL/GenBank/DDBJ whole genome shotgun (WGS) entry which is preliminary data.</text>
</comment>
<feature type="active site" description="Proton donor/acceptor" evidence="12">
    <location>
        <position position="141"/>
    </location>
</feature>
<evidence type="ECO:0000256" key="12">
    <source>
        <dbReference type="HAMAP-Rule" id="MF_00418"/>
    </source>
</evidence>
<dbReference type="InterPro" id="IPR020625">
    <property type="entry name" value="Schiff_base-form_aldolases_AS"/>
</dbReference>
<dbReference type="NCBIfam" id="TIGR00674">
    <property type="entry name" value="dapA"/>
    <property type="match status" value="1"/>
</dbReference>
<comment type="pathway">
    <text evidence="2 12">Amino-acid biosynthesis; L-lysine biosynthesis via DAP pathway; (S)-tetrahydrodipicolinate from L-aspartate: step 3/4.</text>
</comment>
<comment type="subcellular location">
    <subcellularLocation>
        <location evidence="12">Cytoplasm</location>
    </subcellularLocation>
</comment>
<reference evidence="15" key="1">
    <citation type="journal article" date="2019" name="Int. J. Syst. Evol. Microbiol.">
        <title>The Global Catalogue of Microorganisms (GCM) 10K type strain sequencing project: providing services to taxonomists for standard genome sequencing and annotation.</title>
        <authorList>
            <consortium name="The Broad Institute Genomics Platform"/>
            <consortium name="The Broad Institute Genome Sequencing Center for Infectious Disease"/>
            <person name="Wu L."/>
            <person name="Ma J."/>
        </authorList>
    </citation>
    <scope>NUCLEOTIDE SEQUENCE [LARGE SCALE GENOMIC DNA]</scope>
    <source>
        <strain evidence="15">KCTC 42087</strain>
    </source>
</reference>
<dbReference type="EMBL" id="JBHSON010000007">
    <property type="protein sequence ID" value="MFC5745367.1"/>
    <property type="molecule type" value="Genomic_DNA"/>
</dbReference>
<comment type="caution">
    <text evidence="12">Was originally thought to be a dihydrodipicolinate synthase (DHDPS), catalyzing the condensation of (S)-aspartate-beta-semialdehyde [(S)-ASA] and pyruvate to dihydrodipicolinate (DHDP). However, it was shown in E.coli that the product of the enzymatic reaction is not dihydrodipicolinate but in fact (4S)-4-hydroxy-2,3,4,5-tetrahydro-(2S)-dipicolinic acid (HTPA), and that the consecutive dehydration reaction leading to DHDP is not spontaneous but catalyzed by DapB.</text>
</comment>
<feature type="active site" description="Schiff-base intermediate with substrate" evidence="12">
    <location>
        <position position="170"/>
    </location>
</feature>
<keyword evidence="15" id="KW-1185">Reference proteome</keyword>
<comment type="catalytic activity">
    <reaction evidence="11 12">
        <text>L-aspartate 4-semialdehyde + pyruvate = (2S,4S)-4-hydroxy-2,3,4,5-tetrahydrodipicolinate + H2O + H(+)</text>
        <dbReference type="Rhea" id="RHEA:34171"/>
        <dbReference type="ChEBI" id="CHEBI:15361"/>
        <dbReference type="ChEBI" id="CHEBI:15377"/>
        <dbReference type="ChEBI" id="CHEBI:15378"/>
        <dbReference type="ChEBI" id="CHEBI:67139"/>
        <dbReference type="ChEBI" id="CHEBI:537519"/>
        <dbReference type="EC" id="4.3.3.7"/>
    </reaction>
</comment>